<proteinExistence type="predicted"/>
<dbReference type="EMBL" id="DSJT01000023">
    <property type="protein sequence ID" value="HEF87579.1"/>
    <property type="molecule type" value="Genomic_DNA"/>
</dbReference>
<accession>A0A7C2FPH1</accession>
<reference evidence="1" key="1">
    <citation type="journal article" date="2020" name="mSystems">
        <title>Genome- and Community-Level Interaction Insights into Carbon Utilization and Element Cycling Functions of Hydrothermarchaeota in Hydrothermal Sediment.</title>
        <authorList>
            <person name="Zhou Z."/>
            <person name="Liu Y."/>
            <person name="Xu W."/>
            <person name="Pan J."/>
            <person name="Luo Z.H."/>
            <person name="Li M."/>
        </authorList>
    </citation>
    <scope>NUCLEOTIDE SEQUENCE [LARGE SCALE GENOMIC DNA]</scope>
    <source>
        <strain evidence="1">SpSt-23</strain>
    </source>
</reference>
<protein>
    <submittedName>
        <fullName evidence="1">Uncharacterized protein</fullName>
    </submittedName>
</protein>
<evidence type="ECO:0000313" key="1">
    <source>
        <dbReference type="EMBL" id="HEF87579.1"/>
    </source>
</evidence>
<gene>
    <name evidence="1" type="ORF">ENP55_04700</name>
</gene>
<name>A0A7C2FPH1_9CREN</name>
<sequence length="158" mass="17878">MPKEQTQQPSTEKSKEVKIVAKQVFTLSDIEKNPRALRLLYIVNNVGSISEKALQYLLYYMKEAGVDLKYAFTTIGGVPTSRELMNEILSLKYVGLLESLPNRKIVLTGLGKEFLAKNSNALSEEEKNLLNKALEDVKPKIIPIDAEVDIRLKKQSRR</sequence>
<dbReference type="AlphaFoldDB" id="A0A7C2FPH1"/>
<organism evidence="1">
    <name type="scientific">Thermosphaera aggregans</name>
    <dbReference type="NCBI Taxonomy" id="54254"/>
    <lineage>
        <taxon>Archaea</taxon>
        <taxon>Thermoproteota</taxon>
        <taxon>Thermoprotei</taxon>
        <taxon>Desulfurococcales</taxon>
        <taxon>Desulfurococcaceae</taxon>
        <taxon>Thermosphaera</taxon>
    </lineage>
</organism>
<comment type="caution">
    <text evidence="1">The sequence shown here is derived from an EMBL/GenBank/DDBJ whole genome shotgun (WGS) entry which is preliminary data.</text>
</comment>